<protein>
    <recommendedName>
        <fullName evidence="6">Nitroreductase domain-containing protein</fullName>
    </recommendedName>
</protein>
<dbReference type="Pfam" id="PF00881">
    <property type="entry name" value="Nitroreductase"/>
    <property type="match status" value="1"/>
</dbReference>
<dbReference type="PIRSF" id="PIRSF005426">
    <property type="entry name" value="Frp"/>
    <property type="match status" value="1"/>
</dbReference>
<keyword evidence="8" id="KW-1185">Reference proteome</keyword>
<feature type="domain" description="Nitroreductase" evidence="6">
    <location>
        <begin position="22"/>
        <end position="173"/>
    </location>
</feature>
<gene>
    <name evidence="7" type="ORF">CL176_08915</name>
</gene>
<evidence type="ECO:0000259" key="6">
    <source>
        <dbReference type="Pfam" id="PF00881"/>
    </source>
</evidence>
<dbReference type="AlphaFoldDB" id="A0A347WM02"/>
<organism evidence="7 8">
    <name type="scientific">Suicoccus acidiformans</name>
    <dbReference type="NCBI Taxonomy" id="2036206"/>
    <lineage>
        <taxon>Bacteria</taxon>
        <taxon>Bacillati</taxon>
        <taxon>Bacillota</taxon>
        <taxon>Bacilli</taxon>
        <taxon>Lactobacillales</taxon>
        <taxon>Aerococcaceae</taxon>
        <taxon>Suicoccus</taxon>
    </lineage>
</organism>
<reference evidence="7 8" key="1">
    <citation type="submission" date="2017-09" db="EMBL/GenBank/DDBJ databases">
        <title>Complete genome sequence of Oxytococcus suis strain ZY16052.</title>
        <authorList>
            <person name="Li F."/>
        </authorList>
    </citation>
    <scope>NUCLEOTIDE SEQUENCE [LARGE SCALE GENOMIC DNA]</scope>
    <source>
        <strain evidence="7 8">ZY16052</strain>
    </source>
</reference>
<dbReference type="Proteomes" id="UP000263232">
    <property type="component" value="Chromosome"/>
</dbReference>
<evidence type="ECO:0000256" key="3">
    <source>
        <dbReference type="ARBA" id="ARBA00022643"/>
    </source>
</evidence>
<keyword evidence="3 5" id="KW-0288">FMN</keyword>
<accession>A0A347WM02</accession>
<name>A0A347WM02_9LACT</name>
<keyword evidence="2 5" id="KW-0285">Flavoprotein</keyword>
<dbReference type="OrthoDB" id="9775805at2"/>
<dbReference type="KEGG" id="abae:CL176_08915"/>
<evidence type="ECO:0000256" key="4">
    <source>
        <dbReference type="ARBA" id="ARBA00023002"/>
    </source>
</evidence>
<sequence length="260" mass="30023">MFKSLVRLEHIMEMSIEKQLTHRSIRKYKDRPVEEEKVQIYLEVMNRTACRGMQGYSVIRITDEKLKEAIGEAIQQEYIKKLPELLIFIIDLYRFKELTDRLAPGKVQHYYFDIAFVAIGDMYLAAQNMMNAIETDGLGGLFLSTVADNLPEMKKLLNLPELTLPLLGLGFGYPDENPELSPRLPIEVKLSENTYEPISQKLDALKIYDEELISYYQKLGREHIQTYSQMVAKRITGEAPLYAYLLNELEAMGVDLCIND</sequence>
<evidence type="ECO:0000313" key="8">
    <source>
        <dbReference type="Proteomes" id="UP000263232"/>
    </source>
</evidence>
<dbReference type="InterPro" id="IPR016446">
    <property type="entry name" value="Flavin_OxRdtase_Frp"/>
</dbReference>
<dbReference type="SUPFAM" id="SSF55469">
    <property type="entry name" value="FMN-dependent nitroreductase-like"/>
    <property type="match status" value="1"/>
</dbReference>
<dbReference type="GO" id="GO:0016491">
    <property type="term" value="F:oxidoreductase activity"/>
    <property type="evidence" value="ECO:0007669"/>
    <property type="project" value="UniProtKB-UniRule"/>
</dbReference>
<keyword evidence="5" id="KW-0521">NADP</keyword>
<evidence type="ECO:0000256" key="1">
    <source>
        <dbReference type="ARBA" id="ARBA00008366"/>
    </source>
</evidence>
<dbReference type="Gene3D" id="3.40.109.10">
    <property type="entry name" value="NADH Oxidase"/>
    <property type="match status" value="1"/>
</dbReference>
<proteinExistence type="inferred from homology"/>
<dbReference type="PANTHER" id="PTHR43425:SF2">
    <property type="entry name" value="OXYGEN-INSENSITIVE NADPH NITROREDUCTASE"/>
    <property type="match status" value="1"/>
</dbReference>
<comment type="similarity">
    <text evidence="1 5">Belongs to the flavin oxidoreductase frp family.</text>
</comment>
<dbReference type="RefSeq" id="WP_118991005.1">
    <property type="nucleotide sequence ID" value="NZ_CP023434.1"/>
</dbReference>
<keyword evidence="4 5" id="KW-0560">Oxidoreductase</keyword>
<evidence type="ECO:0000313" key="7">
    <source>
        <dbReference type="EMBL" id="AXY26109.1"/>
    </source>
</evidence>
<dbReference type="PANTHER" id="PTHR43425">
    <property type="entry name" value="OXYGEN-INSENSITIVE NADPH NITROREDUCTASE"/>
    <property type="match status" value="1"/>
</dbReference>
<dbReference type="InterPro" id="IPR000415">
    <property type="entry name" value="Nitroreductase-like"/>
</dbReference>
<evidence type="ECO:0000256" key="2">
    <source>
        <dbReference type="ARBA" id="ARBA00022630"/>
    </source>
</evidence>
<dbReference type="InterPro" id="IPR029479">
    <property type="entry name" value="Nitroreductase"/>
</dbReference>
<dbReference type="EMBL" id="CP023434">
    <property type="protein sequence ID" value="AXY26109.1"/>
    <property type="molecule type" value="Genomic_DNA"/>
</dbReference>
<evidence type="ECO:0000256" key="5">
    <source>
        <dbReference type="PIRNR" id="PIRNR005426"/>
    </source>
</evidence>